<proteinExistence type="inferred from homology"/>
<dbReference type="Proteomes" id="UP000323221">
    <property type="component" value="Unassembled WGS sequence"/>
</dbReference>
<evidence type="ECO:0000256" key="1">
    <source>
        <dbReference type="ARBA" id="ARBA00004236"/>
    </source>
</evidence>
<keyword evidence="4 11" id="KW-0808">Transferase</keyword>
<gene>
    <name evidence="11" type="ORF">FQ330_12180</name>
</gene>
<dbReference type="PANTHER" id="PTHR43646">
    <property type="entry name" value="GLYCOSYLTRANSFERASE"/>
    <property type="match status" value="1"/>
</dbReference>
<evidence type="ECO:0000256" key="7">
    <source>
        <dbReference type="ARBA" id="ARBA00037904"/>
    </source>
</evidence>
<dbReference type="Pfam" id="PF00535">
    <property type="entry name" value="Glycos_transf_2"/>
    <property type="match status" value="1"/>
</dbReference>
<dbReference type="OrthoDB" id="9802632at2"/>
<comment type="similarity">
    <text evidence="8">Belongs to the glycosyltransferase 2 family. CrtQ subfamily.</text>
</comment>
<keyword evidence="12" id="KW-1185">Reference proteome</keyword>
<dbReference type="InterPro" id="IPR029044">
    <property type="entry name" value="Nucleotide-diphossugar_trans"/>
</dbReference>
<evidence type="ECO:0000256" key="8">
    <source>
        <dbReference type="ARBA" id="ARBA00038120"/>
    </source>
</evidence>
<evidence type="ECO:0000256" key="4">
    <source>
        <dbReference type="ARBA" id="ARBA00022679"/>
    </source>
</evidence>
<keyword evidence="2" id="KW-1003">Cell membrane</keyword>
<dbReference type="EMBL" id="VOIR01000017">
    <property type="protein sequence ID" value="KAA6430919.1"/>
    <property type="molecule type" value="Genomic_DNA"/>
</dbReference>
<evidence type="ECO:0000256" key="9">
    <source>
        <dbReference type="ARBA" id="ARBA00040345"/>
    </source>
</evidence>
<name>A0A5M8Q506_9MICO</name>
<organism evidence="11 12">
    <name type="scientific">Agrococcus sediminis</name>
    <dbReference type="NCBI Taxonomy" id="2599924"/>
    <lineage>
        <taxon>Bacteria</taxon>
        <taxon>Bacillati</taxon>
        <taxon>Actinomycetota</taxon>
        <taxon>Actinomycetes</taxon>
        <taxon>Micrococcales</taxon>
        <taxon>Microbacteriaceae</taxon>
        <taxon>Agrococcus</taxon>
    </lineage>
</organism>
<keyword evidence="3" id="KW-0328">Glycosyltransferase</keyword>
<comment type="subcellular location">
    <subcellularLocation>
        <location evidence="1">Cell membrane</location>
    </subcellularLocation>
</comment>
<dbReference type="InterPro" id="IPR001173">
    <property type="entry name" value="Glyco_trans_2-like"/>
</dbReference>
<dbReference type="SUPFAM" id="SSF53448">
    <property type="entry name" value="Nucleotide-diphospho-sugar transferases"/>
    <property type="match status" value="1"/>
</dbReference>
<evidence type="ECO:0000256" key="5">
    <source>
        <dbReference type="ARBA" id="ARBA00023136"/>
    </source>
</evidence>
<reference evidence="11 12" key="1">
    <citation type="submission" date="2019-08" db="EMBL/GenBank/DDBJ databases">
        <title>Agrococcus lahaulensis sp. nov., isolated from a cold desert of the Indian Himalayas.</title>
        <authorList>
            <person name="Qu J.H."/>
        </authorList>
    </citation>
    <scope>NUCLEOTIDE SEQUENCE [LARGE SCALE GENOMIC DNA]</scope>
    <source>
        <strain evidence="11 12">NS18</strain>
    </source>
</reference>
<dbReference type="PANTHER" id="PTHR43646:SF2">
    <property type="entry name" value="GLYCOSYLTRANSFERASE 2-LIKE DOMAIN-CONTAINING PROTEIN"/>
    <property type="match status" value="1"/>
</dbReference>
<dbReference type="GO" id="GO:0005886">
    <property type="term" value="C:plasma membrane"/>
    <property type="evidence" value="ECO:0007669"/>
    <property type="project" value="UniProtKB-SubCell"/>
</dbReference>
<evidence type="ECO:0000256" key="6">
    <source>
        <dbReference type="ARBA" id="ARBA00037281"/>
    </source>
</evidence>
<dbReference type="GO" id="GO:0016757">
    <property type="term" value="F:glycosyltransferase activity"/>
    <property type="evidence" value="ECO:0007669"/>
    <property type="project" value="UniProtKB-KW"/>
</dbReference>
<comment type="function">
    <text evidence="6">Catalyzes the glycosylation of 4,4'-diaponeurosporenoate, i.e. the esterification of glucose at the C1'' position with the carboxyl group of 4,4'-diaponeurosporenic acid, to form glycosyl-4,4'-diaponeurosporenoate. This is a step in the biosynthesis of staphyloxanthin, an orange pigment present in most staphylococci strains.</text>
</comment>
<evidence type="ECO:0000313" key="12">
    <source>
        <dbReference type="Proteomes" id="UP000323221"/>
    </source>
</evidence>
<evidence type="ECO:0000313" key="11">
    <source>
        <dbReference type="EMBL" id="KAA6430919.1"/>
    </source>
</evidence>
<dbReference type="CDD" id="cd00761">
    <property type="entry name" value="Glyco_tranf_GTA_type"/>
    <property type="match status" value="1"/>
</dbReference>
<keyword evidence="5" id="KW-0472">Membrane</keyword>
<accession>A0A5M8Q506</accession>
<dbReference type="Gene3D" id="3.90.550.10">
    <property type="entry name" value="Spore Coat Polysaccharide Biosynthesis Protein SpsA, Chain A"/>
    <property type="match status" value="1"/>
</dbReference>
<feature type="domain" description="Glycosyltransferase 2-like" evidence="10">
    <location>
        <begin position="14"/>
        <end position="157"/>
    </location>
</feature>
<comment type="pathway">
    <text evidence="7">Carotenoid biosynthesis; staphyloxanthin biosynthesis; staphyloxanthin from farnesyl diphosphate: step 4/5.</text>
</comment>
<sequence length="287" mass="30643">MSCSSSAEPDVRISVVIPVRDDAIALEGCLAALARQSRAPDEILVVDSGSSDGSAEVAARHGARVLAVHAPGIPGATAAALDAAVGDVLARLDADTVPPPQWVGRIEAAFAADPQLDAISGAATFYGGTWLVRYLGRKSLTVGDFRLIAALLGHAPLYGSNFAMRADLWRRMRLAVHRDRADVHDDVDLSLHLPPGSAVRSDPQLTVGVSARSFTRPRGTRGQIGMTARTLLVTSRETGLMRLRLAWFLAALPTGAAARGPLGRLERRTAAASRRGWLRLLRRFPRR</sequence>
<evidence type="ECO:0000256" key="3">
    <source>
        <dbReference type="ARBA" id="ARBA00022676"/>
    </source>
</evidence>
<comment type="caution">
    <text evidence="11">The sequence shown here is derived from an EMBL/GenBank/DDBJ whole genome shotgun (WGS) entry which is preliminary data.</text>
</comment>
<dbReference type="AlphaFoldDB" id="A0A5M8Q506"/>
<evidence type="ECO:0000256" key="2">
    <source>
        <dbReference type="ARBA" id="ARBA00022475"/>
    </source>
</evidence>
<protein>
    <recommendedName>
        <fullName evidence="9">4,4'-diaponeurosporenoate glycosyltransferase</fullName>
    </recommendedName>
</protein>
<evidence type="ECO:0000259" key="10">
    <source>
        <dbReference type="Pfam" id="PF00535"/>
    </source>
</evidence>